<dbReference type="EMBL" id="LGUV01000050">
    <property type="protein sequence ID" value="KOG56407.1"/>
    <property type="molecule type" value="Genomic_DNA"/>
</dbReference>
<comment type="caution">
    <text evidence="1">The sequence shown here is derived from an EMBL/GenBank/DDBJ whole genome shotgun (WGS) entry which is preliminary data.</text>
</comment>
<evidence type="ECO:0000313" key="2">
    <source>
        <dbReference type="Proteomes" id="UP000037084"/>
    </source>
</evidence>
<dbReference type="OrthoDB" id="9785139at2"/>
<sequence length="225" mass="23207">MLKIIGSIGDVAEGQAGLVTEQQAAAVGGTAAILQELLDSRVIEPVVPGVVRLRGGARPAFPRLYAQWLLLDPDRAAWDRELPAAGVVSHTAAIRVYGVGNLPGPAAEFTVPPDHIGAPSEGVRLHRAGLEPDEYREVAGLPVTAPGRTLADIAVEGSTDLEGLGRIATNFLARGLATRGELAQALERGAQPTNELGIGAEQLSALLQSVDGVESAAPLEGRADG</sequence>
<dbReference type="Proteomes" id="UP000037084">
    <property type="component" value="Unassembled WGS sequence"/>
</dbReference>
<gene>
    <name evidence="1" type="ORF">ADK75_07530</name>
</gene>
<evidence type="ECO:0008006" key="3">
    <source>
        <dbReference type="Google" id="ProtNLM"/>
    </source>
</evidence>
<protein>
    <recommendedName>
        <fullName evidence="3">AbiEi antitoxin C-terminal domain-containing protein</fullName>
    </recommendedName>
</protein>
<dbReference type="PATRIC" id="fig|1961.12.peg.1727"/>
<dbReference type="RefSeq" id="WP_053169060.1">
    <property type="nucleotide sequence ID" value="NZ_LGUV01000050.1"/>
</dbReference>
<reference evidence="2" key="1">
    <citation type="submission" date="2015-07" db="EMBL/GenBank/DDBJ databases">
        <authorList>
            <consortium name="Consortium for Microbial Forensics and Genomics (microFORGE)"/>
            <person name="Knight B.M."/>
            <person name="Roberts D.P."/>
            <person name="Lin D."/>
            <person name="Hari K."/>
            <person name="Fletcher J."/>
            <person name="Melcher U."/>
            <person name="Blagden T."/>
            <person name="Winegar R.A."/>
        </authorList>
    </citation>
    <scope>NUCLEOTIDE SEQUENCE [LARGE SCALE GENOMIC DNA]</scope>
    <source>
        <strain evidence="2">NRRL B-1447</strain>
    </source>
</reference>
<accession>A0A0L8N146</accession>
<proteinExistence type="predicted"/>
<name>A0A0L8N146_STRVG</name>
<dbReference type="AlphaFoldDB" id="A0A0L8N146"/>
<organism evidence="1 2">
    <name type="scientific">Streptomyces virginiae</name>
    <name type="common">Streptomyces cinnamonensis</name>
    <dbReference type="NCBI Taxonomy" id="1961"/>
    <lineage>
        <taxon>Bacteria</taxon>
        <taxon>Bacillati</taxon>
        <taxon>Actinomycetota</taxon>
        <taxon>Actinomycetes</taxon>
        <taxon>Kitasatosporales</taxon>
        <taxon>Streptomycetaceae</taxon>
        <taxon>Streptomyces</taxon>
    </lineage>
</organism>
<evidence type="ECO:0000313" key="1">
    <source>
        <dbReference type="EMBL" id="KOG56407.1"/>
    </source>
</evidence>